<gene>
    <name evidence="1" type="ORF">BBH99_00310</name>
    <name evidence="2" type="ORF">SAMN05444407_101296</name>
</gene>
<dbReference type="Proteomes" id="UP000184069">
    <property type="component" value="Unassembled WGS sequence"/>
</dbReference>
<dbReference type="EMBL" id="FRBM01000001">
    <property type="protein sequence ID" value="SHK83146.1"/>
    <property type="molecule type" value="Genomic_DNA"/>
</dbReference>
<accession>A0A1M6VPI4</accession>
<proteinExistence type="predicted"/>
<dbReference type="RefSeq" id="WP_066690416.1">
    <property type="nucleotide sequence ID" value="NZ_FRBM01000001.1"/>
</dbReference>
<dbReference type="InterPro" id="IPR035901">
    <property type="entry name" value="GIY-YIG_endonuc_sf"/>
</dbReference>
<evidence type="ECO:0008006" key="5">
    <source>
        <dbReference type="Google" id="ProtNLM"/>
    </source>
</evidence>
<dbReference type="AlphaFoldDB" id="A0A1M6VPI4"/>
<dbReference type="SUPFAM" id="SSF82771">
    <property type="entry name" value="GIY-YIG endonuclease"/>
    <property type="match status" value="1"/>
</dbReference>
<protein>
    <recommendedName>
        <fullName evidence="5">GIY-YIG domain-containing protein</fullName>
    </recommendedName>
</protein>
<sequence>MLQSAFDLGEHLKLREVTFKVSPLLWQKWDITELDLNFSNWNKIKFLNDTLDGFHPDIDSVPNDKGGLYLFYVSCQTISGITEIPFYIGRAQITEGQNLRKRVREYFNKFCRNNERPKITRMFNYWKQDLYLAYYELDDNLAIVDLEKKLINSLLLPMNDEIPDLETRQAVKAF</sequence>
<dbReference type="Proteomes" id="UP000093508">
    <property type="component" value="Unassembled WGS sequence"/>
</dbReference>
<dbReference type="OrthoDB" id="1423413at2"/>
<evidence type="ECO:0000313" key="3">
    <source>
        <dbReference type="Proteomes" id="UP000093508"/>
    </source>
</evidence>
<evidence type="ECO:0000313" key="2">
    <source>
        <dbReference type="EMBL" id="SHK83146.1"/>
    </source>
</evidence>
<organism evidence="2 4">
    <name type="scientific">Chryseobacterium contaminans</name>
    <dbReference type="NCBI Taxonomy" id="1423959"/>
    <lineage>
        <taxon>Bacteria</taxon>
        <taxon>Pseudomonadati</taxon>
        <taxon>Bacteroidota</taxon>
        <taxon>Flavobacteriia</taxon>
        <taxon>Flavobacteriales</taxon>
        <taxon>Weeksellaceae</taxon>
        <taxon>Chryseobacterium group</taxon>
        <taxon>Chryseobacterium</taxon>
    </lineage>
</organism>
<keyword evidence="3" id="KW-1185">Reference proteome</keyword>
<reference evidence="2 4" key="2">
    <citation type="submission" date="2016-11" db="EMBL/GenBank/DDBJ databases">
        <authorList>
            <person name="Jaros S."/>
            <person name="Januszkiewicz K."/>
            <person name="Wedrychowicz H."/>
        </authorList>
    </citation>
    <scope>NUCLEOTIDE SEQUENCE [LARGE SCALE GENOMIC DNA]</scope>
    <source>
        <strain evidence="2 4">DSM 27621</strain>
    </source>
</reference>
<reference evidence="1 3" key="1">
    <citation type="submission" date="2016-07" db="EMBL/GenBank/DDBJ databases">
        <authorList>
            <person name="Jeong J.-J."/>
            <person name="Kim D.W."/>
            <person name="Sang M.K."/>
            <person name="Choi I.-G."/>
            <person name="Kim K.D."/>
        </authorList>
    </citation>
    <scope>NUCLEOTIDE SEQUENCE [LARGE SCALE GENOMIC DNA]</scope>
    <source>
        <strain evidence="1 3">C-26</strain>
    </source>
</reference>
<dbReference type="EMBL" id="MAYF01000001">
    <property type="protein sequence ID" value="OCA80580.1"/>
    <property type="molecule type" value="Genomic_DNA"/>
</dbReference>
<dbReference type="STRING" id="1423959.SAMN05444407_101296"/>
<evidence type="ECO:0000313" key="1">
    <source>
        <dbReference type="EMBL" id="OCA80580.1"/>
    </source>
</evidence>
<name>A0A1M6VPI4_9FLAO</name>
<evidence type="ECO:0000313" key="4">
    <source>
        <dbReference type="Proteomes" id="UP000184069"/>
    </source>
</evidence>